<protein>
    <submittedName>
        <fullName evidence="2">Uncharacterized protein</fullName>
    </submittedName>
</protein>
<dbReference type="Proteomes" id="UP001273505">
    <property type="component" value="Unassembled WGS sequence"/>
</dbReference>
<organism evidence="2 3">
    <name type="scientific">Gilvimarinus gilvus</name>
    <dbReference type="NCBI Taxonomy" id="3058038"/>
    <lineage>
        <taxon>Bacteria</taxon>
        <taxon>Pseudomonadati</taxon>
        <taxon>Pseudomonadota</taxon>
        <taxon>Gammaproteobacteria</taxon>
        <taxon>Cellvibrionales</taxon>
        <taxon>Cellvibrionaceae</taxon>
        <taxon>Gilvimarinus</taxon>
    </lineage>
</organism>
<evidence type="ECO:0000313" key="3">
    <source>
        <dbReference type="Proteomes" id="UP001273505"/>
    </source>
</evidence>
<accession>A0ABU4RZQ9</accession>
<keyword evidence="1" id="KW-1133">Transmembrane helix</keyword>
<evidence type="ECO:0000256" key="1">
    <source>
        <dbReference type="SAM" id="Phobius"/>
    </source>
</evidence>
<feature type="transmembrane region" description="Helical" evidence="1">
    <location>
        <begin position="79"/>
        <end position="100"/>
    </location>
</feature>
<gene>
    <name evidence="2" type="ORF">SCD92_12825</name>
</gene>
<keyword evidence="3" id="KW-1185">Reference proteome</keyword>
<reference evidence="2 3" key="1">
    <citation type="submission" date="2023-11" db="EMBL/GenBank/DDBJ databases">
        <title>Gilvimarinus fulvus sp. nov., isolated from the surface of Kelp.</title>
        <authorList>
            <person name="Sun Y.Y."/>
            <person name="Gong Y."/>
            <person name="Du Z.J."/>
        </authorList>
    </citation>
    <scope>NUCLEOTIDE SEQUENCE [LARGE SCALE GENOMIC DNA]</scope>
    <source>
        <strain evidence="2 3">SDUM040013</strain>
    </source>
</reference>
<dbReference type="EMBL" id="JAXAFO010000021">
    <property type="protein sequence ID" value="MDX6850250.1"/>
    <property type="molecule type" value="Genomic_DNA"/>
</dbReference>
<feature type="transmembrane region" description="Helical" evidence="1">
    <location>
        <begin position="46"/>
        <end position="67"/>
    </location>
</feature>
<sequence>MSSDKFDQWLDDVLAEEMYLDDDGFTESVMARLPQTQLSERRIRTWNWLAGTLATAVVAAFFPWAQVTGVVTGLSTETWMIIATATGALFTAAAIGGGVWSERAPV</sequence>
<evidence type="ECO:0000313" key="2">
    <source>
        <dbReference type="EMBL" id="MDX6850250.1"/>
    </source>
</evidence>
<dbReference type="RefSeq" id="WP_302720878.1">
    <property type="nucleotide sequence ID" value="NZ_JAULRU010000215.1"/>
</dbReference>
<comment type="caution">
    <text evidence="2">The sequence shown here is derived from an EMBL/GenBank/DDBJ whole genome shotgun (WGS) entry which is preliminary data.</text>
</comment>
<proteinExistence type="predicted"/>
<keyword evidence="1" id="KW-0812">Transmembrane</keyword>
<keyword evidence="1" id="KW-0472">Membrane</keyword>
<name>A0ABU4RZQ9_9GAMM</name>